<organism evidence="1 2">
    <name type="scientific">Rhizobium gallicum</name>
    <dbReference type="NCBI Taxonomy" id="56730"/>
    <lineage>
        <taxon>Bacteria</taxon>
        <taxon>Pseudomonadati</taxon>
        <taxon>Pseudomonadota</taxon>
        <taxon>Alphaproteobacteria</taxon>
        <taxon>Hyphomicrobiales</taxon>
        <taxon>Rhizobiaceae</taxon>
        <taxon>Rhizobium/Agrobacterium group</taxon>
        <taxon>Rhizobium</taxon>
    </lineage>
</organism>
<name>A0A1L5NUW6_9HYPH</name>
<accession>A0A1L5NUW6</accession>
<reference evidence="1 2" key="1">
    <citation type="submission" date="2016-09" db="EMBL/GenBank/DDBJ databases">
        <title>The complete genome sequences of Rhizobium gallicum, symbiovars gallicum and phaseoli, symbionts associated to common bean (Phaseolus vulgaris).</title>
        <authorList>
            <person name="Bustos P."/>
            <person name="Santamaria R.I."/>
            <person name="Perez-Carrascal O.M."/>
            <person name="Juarez S."/>
            <person name="Lozano L."/>
            <person name="Martinez-Flores I."/>
            <person name="Martinez-Romero E."/>
            <person name="Cevallos M."/>
            <person name="Romero D."/>
            <person name="Davila G."/>
            <person name="Gonzalez V."/>
        </authorList>
    </citation>
    <scope>NUCLEOTIDE SEQUENCE [LARGE SCALE GENOMIC DNA]</scope>
    <source>
        <strain evidence="1 2">IE4872</strain>
        <plasmid evidence="2">prgalie4872d</plasmid>
    </source>
</reference>
<sequence length="54" mass="6024">MKITGVGIENVFIHRALESGKSSSATMQFSRECAALLPFPSFVHRIFQRAQPQC</sequence>
<dbReference type="AlphaFoldDB" id="A0A1L5NUW6"/>
<protein>
    <submittedName>
        <fullName evidence="1">Uncharacterized protein</fullName>
    </submittedName>
</protein>
<dbReference type="EMBL" id="CP017105">
    <property type="protein sequence ID" value="APO71703.1"/>
    <property type="molecule type" value="Genomic_DNA"/>
</dbReference>
<evidence type="ECO:0000313" key="2">
    <source>
        <dbReference type="Proteomes" id="UP000184749"/>
    </source>
</evidence>
<proteinExistence type="predicted"/>
<keyword evidence="1" id="KW-0614">Plasmid</keyword>
<geneLocation type="plasmid" evidence="2">
    <name>prgalie4872d</name>
</geneLocation>
<dbReference type="Proteomes" id="UP000184749">
    <property type="component" value="Plasmid pRgalIE4872d"/>
</dbReference>
<gene>
    <name evidence="1" type="ORF">IE4872_PD01176</name>
</gene>
<evidence type="ECO:0000313" key="1">
    <source>
        <dbReference type="EMBL" id="APO71703.1"/>
    </source>
</evidence>